<keyword evidence="1" id="KW-0489">Methyltransferase</keyword>
<dbReference type="GO" id="GO:0008168">
    <property type="term" value="F:methyltransferase activity"/>
    <property type="evidence" value="ECO:0007669"/>
    <property type="project" value="UniProtKB-KW"/>
</dbReference>
<dbReference type="SUPFAM" id="SSF53335">
    <property type="entry name" value="S-adenosyl-L-methionine-dependent methyltransferases"/>
    <property type="match status" value="1"/>
</dbReference>
<keyword evidence="1" id="KW-0687">Ribonucleoprotein</keyword>
<dbReference type="GO" id="GO:0032259">
    <property type="term" value="P:methylation"/>
    <property type="evidence" value="ECO:0007669"/>
    <property type="project" value="UniProtKB-KW"/>
</dbReference>
<dbReference type="AlphaFoldDB" id="A0A7W6G0E3"/>
<comment type="caution">
    <text evidence="1">The sequence shown here is derived from an EMBL/GenBank/DDBJ whole genome shotgun (WGS) entry which is preliminary data.</text>
</comment>
<dbReference type="GO" id="GO:0005840">
    <property type="term" value="C:ribosome"/>
    <property type="evidence" value="ECO:0007669"/>
    <property type="project" value="UniProtKB-KW"/>
</dbReference>
<dbReference type="Proteomes" id="UP000565286">
    <property type="component" value="Unassembled WGS sequence"/>
</dbReference>
<keyword evidence="1" id="KW-0808">Transferase</keyword>
<proteinExistence type="predicted"/>
<organism evidence="1 2">
    <name type="scientific">Rhizobium skierniewicense</name>
    <dbReference type="NCBI Taxonomy" id="984260"/>
    <lineage>
        <taxon>Bacteria</taxon>
        <taxon>Pseudomonadati</taxon>
        <taxon>Pseudomonadota</taxon>
        <taxon>Alphaproteobacteria</taxon>
        <taxon>Hyphomicrobiales</taxon>
        <taxon>Rhizobiaceae</taxon>
        <taxon>Rhizobium/Agrobacterium group</taxon>
        <taxon>Rhizobium</taxon>
    </lineage>
</organism>
<keyword evidence="1" id="KW-0689">Ribosomal protein</keyword>
<evidence type="ECO:0000313" key="1">
    <source>
        <dbReference type="EMBL" id="MBB3944600.1"/>
    </source>
</evidence>
<protein>
    <submittedName>
        <fullName evidence="1">Ribosomal protein L11 methylase PrmA</fullName>
    </submittedName>
</protein>
<dbReference type="EMBL" id="JACIDV010000001">
    <property type="protein sequence ID" value="MBB3944600.1"/>
    <property type="molecule type" value="Genomic_DNA"/>
</dbReference>
<keyword evidence="2" id="KW-1185">Reference proteome</keyword>
<sequence length="472" mass="53169">MVAEKMFDASSVGNATRISGSFRDPAGHVLERGDDIFREISSWGAPAYEAARDAGIFLEFSERGWLVPIRAETVMADKKGYIIKVDRIPWISYPYEWSFALLKCAALFHLDFHLSLLDKGFTLSDATAYNVQFLGPKPIFIDHLSLRPYRDGEFWAGHRQFCEQFLNPLLLRAYVGRPHNAWYRGAMEGIAVADIAAVIPTRRKFTWNVFTTVVLQDRFQAGTSSDAAKISVKDRSLPKRAFVAMLQQLRNWISSLEPGDKVKTVWADYSLTNTYSDAERDAKHRFVADYVADVKPRTVVDLGCNTGEYSERALDAGAQAVIGFDYDVQALDRAYQRSIDKGLNILPLFLDARNPSSGQGWLGTERMSFSDRIKADGLLALAFEHHLAIAHNVPLDQLVRWLVSVAPTGVIEFVPKTDSTVEKMLALREDIFHTYEITEFERHLGGVAEIVRSQVVSQSGRTLFQYRNSNVI</sequence>
<dbReference type="Pfam" id="PF08003">
    <property type="entry name" value="Methyltransf_9"/>
    <property type="match status" value="1"/>
</dbReference>
<accession>A0A7W6G0E3</accession>
<gene>
    <name evidence="1" type="ORF">GGQ73_000523</name>
</gene>
<dbReference type="InterPro" id="IPR029063">
    <property type="entry name" value="SAM-dependent_MTases_sf"/>
</dbReference>
<dbReference type="RefSeq" id="WP_234910847.1">
    <property type="nucleotide sequence ID" value="NZ_JACIDV010000001.1"/>
</dbReference>
<dbReference type="Gene3D" id="3.40.50.150">
    <property type="entry name" value="Vaccinia Virus protein VP39"/>
    <property type="match status" value="1"/>
</dbReference>
<name>A0A7W6G0E3_9HYPH</name>
<dbReference type="InterPro" id="IPR027555">
    <property type="entry name" value="Mo5U34_MeTrfas-like"/>
</dbReference>
<evidence type="ECO:0000313" key="2">
    <source>
        <dbReference type="Proteomes" id="UP000565286"/>
    </source>
</evidence>
<reference evidence="1 2" key="1">
    <citation type="submission" date="2020-08" db="EMBL/GenBank/DDBJ databases">
        <title>Genomic Encyclopedia of Type Strains, Phase IV (KMG-IV): sequencing the most valuable type-strain genomes for metagenomic binning, comparative biology and taxonomic classification.</title>
        <authorList>
            <person name="Goeker M."/>
        </authorList>
    </citation>
    <scope>NUCLEOTIDE SEQUENCE [LARGE SCALE GENOMIC DNA]</scope>
    <source>
        <strain evidence="1 2">DSM 26438</strain>
    </source>
</reference>